<dbReference type="EMBL" id="BSUO01000001">
    <property type="protein sequence ID" value="GMA38905.1"/>
    <property type="molecule type" value="Genomic_DNA"/>
</dbReference>
<feature type="compositionally biased region" description="Basic and acidic residues" evidence="1">
    <location>
        <begin position="288"/>
        <end position="300"/>
    </location>
</feature>
<evidence type="ECO:0008006" key="4">
    <source>
        <dbReference type="Google" id="ProtNLM"/>
    </source>
</evidence>
<protein>
    <recommendedName>
        <fullName evidence="4">Hydrolase</fullName>
    </recommendedName>
</protein>
<gene>
    <name evidence="2" type="ORF">GCM10025883_09500</name>
</gene>
<comment type="caution">
    <text evidence="2">The sequence shown here is derived from an EMBL/GenBank/DDBJ whole genome shotgun (WGS) entry which is preliminary data.</text>
</comment>
<dbReference type="InterPro" id="IPR018766">
    <property type="entry name" value="Zinicin_2"/>
</dbReference>
<dbReference type="Pfam" id="PF10103">
    <property type="entry name" value="Zincin_2"/>
    <property type="match status" value="1"/>
</dbReference>
<proteinExistence type="predicted"/>
<evidence type="ECO:0000313" key="3">
    <source>
        <dbReference type="Proteomes" id="UP001157126"/>
    </source>
</evidence>
<dbReference type="Proteomes" id="UP001157126">
    <property type="component" value="Unassembled WGS sequence"/>
</dbReference>
<dbReference type="PANTHER" id="PTHR39420:SF2">
    <property type="entry name" value="HYDROLASE"/>
    <property type="match status" value="1"/>
</dbReference>
<keyword evidence="3" id="KW-1185">Reference proteome</keyword>
<organism evidence="2 3">
    <name type="scientific">Mobilicoccus caccae</name>
    <dbReference type="NCBI Taxonomy" id="1859295"/>
    <lineage>
        <taxon>Bacteria</taxon>
        <taxon>Bacillati</taxon>
        <taxon>Actinomycetota</taxon>
        <taxon>Actinomycetes</taxon>
        <taxon>Micrococcales</taxon>
        <taxon>Dermatophilaceae</taxon>
        <taxon>Mobilicoccus</taxon>
    </lineage>
</organism>
<accession>A0ABQ6ILU8</accession>
<dbReference type="SUPFAM" id="SSF55486">
    <property type="entry name" value="Metalloproteases ('zincins'), catalytic domain"/>
    <property type="match status" value="1"/>
</dbReference>
<reference evidence="3" key="1">
    <citation type="journal article" date="2019" name="Int. J. Syst. Evol. Microbiol.">
        <title>The Global Catalogue of Microorganisms (GCM) 10K type strain sequencing project: providing services to taxonomists for standard genome sequencing and annotation.</title>
        <authorList>
            <consortium name="The Broad Institute Genomics Platform"/>
            <consortium name="The Broad Institute Genome Sequencing Center for Infectious Disease"/>
            <person name="Wu L."/>
            <person name="Ma J."/>
        </authorList>
    </citation>
    <scope>NUCLEOTIDE SEQUENCE [LARGE SCALE GENOMIC DNA]</scope>
    <source>
        <strain evidence="3">NBRC 113072</strain>
    </source>
</reference>
<evidence type="ECO:0000256" key="1">
    <source>
        <dbReference type="SAM" id="MobiDB-lite"/>
    </source>
</evidence>
<sequence>MDLSAVLGQMEPMLTRMSSSMFGAQIGRAVGVLAGDVLTGTEVGLPLVANGAVVVLPGNIAEFAEGLEIDAAQVQLYLAVREAARVRLFAGAPWLGPQLVTAVQAYARDISIDTEGIEAKVAGLDPSDPQAMQEALTDSLFTSDPSPAQKAALTRLETLLALVEGWVDVVTDKATAGHLPQAAALGEAVRRRRAAGGVSEQLFGQLVGLELRPRRLRDAANLWRALEDASDATTRDAAWAHPDVAPGAEDLDDPLGFVERTAGSGTSELGDDLDAALEAILAGEDARKRVDVEGEAHADEGPADAGPWPTKPGDSDTATGNEGPDRRDPSGDGKPDEGR</sequence>
<feature type="compositionally biased region" description="Basic and acidic residues" evidence="1">
    <location>
        <begin position="323"/>
        <end position="339"/>
    </location>
</feature>
<dbReference type="NCBIfam" id="TIGR03624">
    <property type="entry name" value="putative hydrolase"/>
    <property type="match status" value="1"/>
</dbReference>
<name>A0ABQ6ILU8_9MICO</name>
<dbReference type="PANTHER" id="PTHR39420">
    <property type="match status" value="1"/>
</dbReference>
<feature type="region of interest" description="Disordered" evidence="1">
    <location>
        <begin position="288"/>
        <end position="339"/>
    </location>
</feature>
<evidence type="ECO:0000313" key="2">
    <source>
        <dbReference type="EMBL" id="GMA38905.1"/>
    </source>
</evidence>